<evidence type="ECO:0000256" key="5">
    <source>
        <dbReference type="PROSITE-ProRule" id="PRU00277"/>
    </source>
</evidence>
<dbReference type="SUPFAM" id="SSF54534">
    <property type="entry name" value="FKBP-like"/>
    <property type="match status" value="1"/>
</dbReference>
<dbReference type="PROSITE" id="PS51257">
    <property type="entry name" value="PROKAR_LIPOPROTEIN"/>
    <property type="match status" value="1"/>
</dbReference>
<evidence type="ECO:0000313" key="8">
    <source>
        <dbReference type="EMBL" id="MDC8014535.1"/>
    </source>
</evidence>
<evidence type="ECO:0000256" key="3">
    <source>
        <dbReference type="ARBA" id="ARBA00023110"/>
    </source>
</evidence>
<dbReference type="RefSeq" id="WP_263542248.1">
    <property type="nucleotide sequence ID" value="NZ_JAOVZO020000018.1"/>
</dbReference>
<keyword evidence="4 5" id="KW-0413">Isomerase</keyword>
<evidence type="ECO:0000256" key="1">
    <source>
        <dbReference type="ARBA" id="ARBA00000971"/>
    </source>
</evidence>
<proteinExistence type="inferred from homology"/>
<accession>A0A9X4BHS6</accession>
<dbReference type="Proteomes" id="UP001139971">
    <property type="component" value="Unassembled WGS sequence"/>
</dbReference>
<protein>
    <recommendedName>
        <fullName evidence="6">Peptidyl-prolyl cis-trans isomerase</fullName>
        <ecNumber evidence="6">5.2.1.8</ecNumber>
    </recommendedName>
</protein>
<dbReference type="GO" id="GO:0006457">
    <property type="term" value="P:protein folding"/>
    <property type="evidence" value="ECO:0007669"/>
    <property type="project" value="InterPro"/>
</dbReference>
<evidence type="ECO:0000256" key="2">
    <source>
        <dbReference type="ARBA" id="ARBA00006577"/>
    </source>
</evidence>
<feature type="domain" description="PPIase FKBP-type" evidence="7">
    <location>
        <begin position="150"/>
        <end position="236"/>
    </location>
</feature>
<evidence type="ECO:0000313" key="9">
    <source>
        <dbReference type="Proteomes" id="UP001139971"/>
    </source>
</evidence>
<dbReference type="AlphaFoldDB" id="A0A9X4BHS6"/>
<evidence type="ECO:0000256" key="4">
    <source>
        <dbReference type="ARBA" id="ARBA00023235"/>
    </source>
</evidence>
<name>A0A9X4BHS6_9GAMM</name>
<dbReference type="PROSITE" id="PS50059">
    <property type="entry name" value="FKBP_PPIASE"/>
    <property type="match status" value="1"/>
</dbReference>
<organism evidence="8 9">
    <name type="scientific">Tahibacter soli</name>
    <dbReference type="NCBI Taxonomy" id="2983605"/>
    <lineage>
        <taxon>Bacteria</taxon>
        <taxon>Pseudomonadati</taxon>
        <taxon>Pseudomonadota</taxon>
        <taxon>Gammaproteobacteria</taxon>
        <taxon>Lysobacterales</taxon>
        <taxon>Rhodanobacteraceae</taxon>
        <taxon>Tahibacter</taxon>
    </lineage>
</organism>
<dbReference type="InterPro" id="IPR000774">
    <property type="entry name" value="PPIase_FKBP_N"/>
</dbReference>
<keyword evidence="9" id="KW-1185">Reference proteome</keyword>
<comment type="caution">
    <text evidence="8">The sequence shown here is derived from an EMBL/GenBank/DDBJ whole genome shotgun (WGS) entry which is preliminary data.</text>
</comment>
<dbReference type="PANTHER" id="PTHR43811">
    <property type="entry name" value="FKBP-TYPE PEPTIDYL-PROLYL CIS-TRANS ISOMERASE FKPA"/>
    <property type="match status" value="1"/>
</dbReference>
<dbReference type="GO" id="GO:0003755">
    <property type="term" value="F:peptidyl-prolyl cis-trans isomerase activity"/>
    <property type="evidence" value="ECO:0007669"/>
    <property type="project" value="UniProtKB-UniRule"/>
</dbReference>
<dbReference type="Pfam" id="PF01346">
    <property type="entry name" value="FKBP_N"/>
    <property type="match status" value="1"/>
</dbReference>
<dbReference type="Gene3D" id="3.10.50.40">
    <property type="match status" value="1"/>
</dbReference>
<comment type="similarity">
    <text evidence="2 6">Belongs to the FKBP-type PPIase family.</text>
</comment>
<evidence type="ECO:0000256" key="6">
    <source>
        <dbReference type="RuleBase" id="RU003915"/>
    </source>
</evidence>
<dbReference type="InterPro" id="IPR001179">
    <property type="entry name" value="PPIase_FKBP_dom"/>
</dbReference>
<comment type="catalytic activity">
    <reaction evidence="1 5 6">
        <text>[protein]-peptidylproline (omega=180) = [protein]-peptidylproline (omega=0)</text>
        <dbReference type="Rhea" id="RHEA:16237"/>
        <dbReference type="Rhea" id="RHEA-COMP:10747"/>
        <dbReference type="Rhea" id="RHEA-COMP:10748"/>
        <dbReference type="ChEBI" id="CHEBI:83833"/>
        <dbReference type="ChEBI" id="CHEBI:83834"/>
        <dbReference type="EC" id="5.2.1.8"/>
    </reaction>
</comment>
<gene>
    <name evidence="8" type="ORF">OD750_018475</name>
</gene>
<dbReference type="PANTHER" id="PTHR43811:SF57">
    <property type="entry name" value="FKBP-TYPE PEPTIDYL-PROLYL CIS-TRANS ISOMERASE FKPA-RELATED"/>
    <property type="match status" value="1"/>
</dbReference>
<dbReference type="Pfam" id="PF00254">
    <property type="entry name" value="FKBP_C"/>
    <property type="match status" value="1"/>
</dbReference>
<dbReference type="InterPro" id="IPR036944">
    <property type="entry name" value="PPIase_FKBP_N_sf"/>
</dbReference>
<sequence length="238" mass="24817">MSARGLVVAVAALLAAGCGSRDGKAVPGAPIALDTDRAKESYVVGLDIGRSLGSVGDDVDIEVVIAAVRTVHARGKPLLDDAQADAVRTALTRRLRDRRAAAQTALAAKNRGESQAFFARNANAPGVVATASGLQYQVLRQGQGASPNGDDTVRVNYVGARLDGAEFESTYATDHPAEFALGKVMPGLREALSHMAVGGRHRVWIPAALAYGDRGVPGQIEPDAALVYDIELLEIAQP</sequence>
<reference evidence="8" key="1">
    <citation type="submission" date="2023-02" db="EMBL/GenBank/DDBJ databases">
        <title>Tahibacter soli sp. nov. isolated from soil.</title>
        <authorList>
            <person name="Baek J.H."/>
            <person name="Lee J.K."/>
            <person name="Choi D.G."/>
            <person name="Jeon C.O."/>
        </authorList>
    </citation>
    <scope>NUCLEOTIDE SEQUENCE</scope>
    <source>
        <strain evidence="8">BL</strain>
    </source>
</reference>
<dbReference type="EC" id="5.2.1.8" evidence="6"/>
<dbReference type="InterPro" id="IPR046357">
    <property type="entry name" value="PPIase_dom_sf"/>
</dbReference>
<dbReference type="Gene3D" id="1.10.287.460">
    <property type="entry name" value="Peptidyl-prolyl cis-trans isomerase, FKBP-type, N-terminal domain"/>
    <property type="match status" value="1"/>
</dbReference>
<evidence type="ECO:0000259" key="7">
    <source>
        <dbReference type="PROSITE" id="PS50059"/>
    </source>
</evidence>
<keyword evidence="3 5" id="KW-0697">Rotamase</keyword>
<dbReference type="EMBL" id="JAOVZO020000018">
    <property type="protein sequence ID" value="MDC8014535.1"/>
    <property type="molecule type" value="Genomic_DNA"/>
</dbReference>